<feature type="transmembrane region" description="Helical" evidence="4">
    <location>
        <begin position="667"/>
        <end position="686"/>
    </location>
</feature>
<proteinExistence type="predicted"/>
<dbReference type="KEGG" id="ttq:NIES37_25760"/>
<dbReference type="RefSeq" id="WP_096576184.1">
    <property type="nucleotide sequence ID" value="NZ_CAWNJS010000001.1"/>
</dbReference>
<feature type="repeat" description="WD" evidence="3">
    <location>
        <begin position="456"/>
        <end position="497"/>
    </location>
</feature>
<evidence type="ECO:0000256" key="4">
    <source>
        <dbReference type="SAM" id="Phobius"/>
    </source>
</evidence>
<dbReference type="InterPro" id="IPR019775">
    <property type="entry name" value="WD40_repeat_CS"/>
</dbReference>
<dbReference type="PROSITE" id="PS50294">
    <property type="entry name" value="WD_REPEATS_REGION"/>
    <property type="match status" value="7"/>
</dbReference>
<feature type="repeat" description="WD" evidence="3">
    <location>
        <begin position="414"/>
        <end position="455"/>
    </location>
</feature>
<dbReference type="AlphaFoldDB" id="A0A1Z4MYS4"/>
<reference evidence="5 6" key="1">
    <citation type="submission" date="2017-06" db="EMBL/GenBank/DDBJ databases">
        <title>Genome sequencing of cyanobaciteial culture collection at National Institute for Environmental Studies (NIES).</title>
        <authorList>
            <person name="Hirose Y."/>
            <person name="Shimura Y."/>
            <person name="Fujisawa T."/>
            <person name="Nakamura Y."/>
            <person name="Kawachi M."/>
        </authorList>
    </citation>
    <scope>NUCLEOTIDE SEQUENCE [LARGE SCALE GENOMIC DNA]</scope>
    <source>
        <strain evidence="5 6">NIES-37</strain>
    </source>
</reference>
<keyword evidence="6" id="KW-1185">Reference proteome</keyword>
<name>A0A1Z4MYS4_9CYAN</name>
<dbReference type="Proteomes" id="UP000218785">
    <property type="component" value="Chromosome"/>
</dbReference>
<dbReference type="PROSITE" id="PS00678">
    <property type="entry name" value="WD_REPEATS_1"/>
    <property type="match status" value="6"/>
</dbReference>
<dbReference type="SMART" id="SM00320">
    <property type="entry name" value="WD40"/>
    <property type="match status" value="12"/>
</dbReference>
<feature type="repeat" description="WD" evidence="3">
    <location>
        <begin position="778"/>
        <end position="819"/>
    </location>
</feature>
<dbReference type="Gene3D" id="1.25.40.370">
    <property type="match status" value="1"/>
</dbReference>
<dbReference type="CDD" id="cd00200">
    <property type="entry name" value="WD40"/>
    <property type="match status" value="2"/>
</dbReference>
<dbReference type="InterPro" id="IPR011047">
    <property type="entry name" value="Quinoprotein_ADH-like_sf"/>
</dbReference>
<keyword evidence="4" id="KW-0812">Transmembrane</keyword>
<keyword evidence="4" id="KW-0472">Membrane</keyword>
<dbReference type="Pfam" id="PF00400">
    <property type="entry name" value="WD40"/>
    <property type="match status" value="8"/>
</dbReference>
<protein>
    <submittedName>
        <fullName evidence="5">WD-40 repeat protein</fullName>
    </submittedName>
</protein>
<dbReference type="InterPro" id="IPR036322">
    <property type="entry name" value="WD40_repeat_dom_sf"/>
</dbReference>
<organism evidence="5 6">
    <name type="scientific">Tolypothrix tenuis PCC 7101</name>
    <dbReference type="NCBI Taxonomy" id="231146"/>
    <lineage>
        <taxon>Bacteria</taxon>
        <taxon>Bacillati</taxon>
        <taxon>Cyanobacteriota</taxon>
        <taxon>Cyanophyceae</taxon>
        <taxon>Nostocales</taxon>
        <taxon>Tolypothrichaceae</taxon>
        <taxon>Tolypothrix</taxon>
    </lineage>
</organism>
<dbReference type="PRINTS" id="PR00320">
    <property type="entry name" value="GPROTEINBRPT"/>
</dbReference>
<sequence length="898" mass="100898">MGEFADKLAAQSPAFQRAYLGSLAPSLVKSGKLEKYYKTLTDFDFITAKINYLEFGVQPLIDDYDLIDDVEILTHPEYNAKTVKALKLIQRALDLSKHILERDKTQLAAQLWGRLQCFQLPEIQAMLVSAKQSENTWLRPLACSLARPTGQLLRTFVGHGSEVKSVAITPDGKQVISGSSDNTIIIWDFKTGQKLFTLEGHTKPVIAVAVTPDGKRIVSGSEDTTLKVWDLYTAKEICTLNGHTSVVNTLAITSDSRKVISGSEDATLRVWNLKTRKGYCLKAGTNSIIEGGNDNVKAVSITHDDKWVISCWSFIRNDGEHFSSWEAIEIFNLENINSKTIKINEGKNVNSLAINKDNKLVVSYGEEAKISICNLENLFKQEANFNIINLESLQQKNIKFLNFHPFIPIEFITFTGHTQQVKAVTFTQDGKRIISASEDKTLIVWDWENNNKLLTLEAHTDSVNTITLTPDGKHIISGSSDKTLKVWNLEIEEELNVTNSEQLLEITDMVGEGCDRKFIFDSKAEKNIFHTIKFTDSVNAINITPDGTVMISVLSNINKNLKIYNLTEKQEIATINLKKNSVSNKNILLVPSIAITNNIKYLIYDIKKSILSRYALESRKKTFFLNVPLFYLEAAKNSLLMFSLTVLIIVGYEILEIFKEYKLTGDLFFMTFLIYLYISGFLLFSINDFCSTKLSSFVDKNFSSIIISPDDERVISCYYKSLNVWNIKTKKKLFTLKGHTNRVTSIAISPNGKYLISGSVDKTLKVWNLKTGKELFTLKGHNDRVTSVAVTADGQQVISASKDKTLKIWDLEKRLELFTLIDNKFADTVVVTPNGKQVISGSWLDNIIKVWDLESKKVIASFSGDSELLCCTIVSDGVTIIVGEKSGRLHFLRLEGIK</sequence>
<dbReference type="Gene3D" id="2.130.10.10">
    <property type="entry name" value="YVTN repeat-like/Quinoprotein amine dehydrogenase"/>
    <property type="match status" value="3"/>
</dbReference>
<feature type="repeat" description="WD" evidence="3">
    <location>
        <begin position="198"/>
        <end position="239"/>
    </location>
</feature>
<dbReference type="SUPFAM" id="SSF50998">
    <property type="entry name" value="Quinoprotein alcohol dehydrogenase-like"/>
    <property type="match status" value="1"/>
</dbReference>
<feature type="repeat" description="WD" evidence="3">
    <location>
        <begin position="736"/>
        <end position="777"/>
    </location>
</feature>
<evidence type="ECO:0000313" key="5">
    <source>
        <dbReference type="EMBL" id="BAY98624.1"/>
    </source>
</evidence>
<gene>
    <name evidence="5" type="ORF">NIES37_25760</name>
</gene>
<evidence type="ECO:0000256" key="2">
    <source>
        <dbReference type="ARBA" id="ARBA00022737"/>
    </source>
</evidence>
<evidence type="ECO:0000256" key="3">
    <source>
        <dbReference type="PROSITE-ProRule" id="PRU00221"/>
    </source>
</evidence>
<keyword evidence="2" id="KW-0677">Repeat</keyword>
<feature type="repeat" description="WD" evidence="3">
    <location>
        <begin position="240"/>
        <end position="275"/>
    </location>
</feature>
<evidence type="ECO:0000313" key="6">
    <source>
        <dbReference type="Proteomes" id="UP000218785"/>
    </source>
</evidence>
<dbReference type="InterPro" id="IPR015943">
    <property type="entry name" value="WD40/YVTN_repeat-like_dom_sf"/>
</dbReference>
<dbReference type="PROSITE" id="PS50082">
    <property type="entry name" value="WD_REPEATS_2"/>
    <property type="match status" value="7"/>
</dbReference>
<feature type="transmembrane region" description="Helical" evidence="4">
    <location>
        <begin position="638"/>
        <end position="655"/>
    </location>
</feature>
<dbReference type="InterPro" id="IPR001680">
    <property type="entry name" value="WD40_rpt"/>
</dbReference>
<feature type="repeat" description="WD" evidence="3">
    <location>
        <begin position="156"/>
        <end position="197"/>
    </location>
</feature>
<dbReference type="EMBL" id="AP018248">
    <property type="protein sequence ID" value="BAY98624.1"/>
    <property type="molecule type" value="Genomic_DNA"/>
</dbReference>
<evidence type="ECO:0000256" key="1">
    <source>
        <dbReference type="ARBA" id="ARBA00022574"/>
    </source>
</evidence>
<keyword evidence="1 3" id="KW-0853">WD repeat</keyword>
<keyword evidence="4" id="KW-1133">Transmembrane helix</keyword>
<dbReference type="PANTHER" id="PTHR19848">
    <property type="entry name" value="WD40 REPEAT PROTEIN"/>
    <property type="match status" value="1"/>
</dbReference>
<accession>A0A1Z4MYS4</accession>
<dbReference type="SUPFAM" id="SSF50978">
    <property type="entry name" value="WD40 repeat-like"/>
    <property type="match status" value="1"/>
</dbReference>
<dbReference type="InterPro" id="IPR020472">
    <property type="entry name" value="WD40_PAC1"/>
</dbReference>
<dbReference type="PANTHER" id="PTHR19848:SF8">
    <property type="entry name" value="F-BOX AND WD REPEAT DOMAIN CONTAINING 7"/>
    <property type="match status" value="1"/>
</dbReference>